<sequence>MNTGNERLIEAKVCTRANYGYVKLPRLKITRLGVPLAKRPTGFVSLQLFHQDIKDQARRLQLVKKRLKNMVSVSTQTDSKLVLLWNQRMVTTLHYLQPSLEEQSYNYIDKYFNRKTSKIVHIVLITLITLINICVIIGLYERTKHHLY</sequence>
<proteinExistence type="predicted"/>
<evidence type="ECO:0000256" key="1">
    <source>
        <dbReference type="SAM" id="Phobius"/>
    </source>
</evidence>
<protein>
    <submittedName>
        <fullName evidence="2">Uncharacterized protein</fullName>
    </submittedName>
</protein>
<dbReference type="AlphaFoldDB" id="A0A0Q9XQR8"/>
<evidence type="ECO:0000313" key="2">
    <source>
        <dbReference type="EMBL" id="KRG07490.1"/>
    </source>
</evidence>
<reference evidence="2 3" key="1">
    <citation type="journal article" date="2007" name="Nature">
        <title>Evolution of genes and genomes on the Drosophila phylogeny.</title>
        <authorList>
            <consortium name="Drosophila 12 Genomes Consortium"/>
            <person name="Clark A.G."/>
            <person name="Eisen M.B."/>
            <person name="Smith D.R."/>
            <person name="Bergman C.M."/>
            <person name="Oliver B."/>
            <person name="Markow T.A."/>
            <person name="Kaufman T.C."/>
            <person name="Kellis M."/>
            <person name="Gelbart W."/>
            <person name="Iyer V.N."/>
            <person name="Pollard D.A."/>
            <person name="Sackton T.B."/>
            <person name="Larracuente A.M."/>
            <person name="Singh N.D."/>
            <person name="Abad J.P."/>
            <person name="Abt D.N."/>
            <person name="Adryan B."/>
            <person name="Aguade M."/>
            <person name="Akashi H."/>
            <person name="Anderson W.W."/>
            <person name="Aquadro C.F."/>
            <person name="Ardell D.H."/>
            <person name="Arguello R."/>
            <person name="Artieri C.G."/>
            <person name="Barbash D.A."/>
            <person name="Barker D."/>
            <person name="Barsanti P."/>
            <person name="Batterham P."/>
            <person name="Batzoglou S."/>
            <person name="Begun D."/>
            <person name="Bhutkar A."/>
            <person name="Blanco E."/>
            <person name="Bosak S.A."/>
            <person name="Bradley R.K."/>
            <person name="Brand A.D."/>
            <person name="Brent M.R."/>
            <person name="Brooks A.N."/>
            <person name="Brown R.H."/>
            <person name="Butlin R.K."/>
            <person name="Caggese C."/>
            <person name="Calvi B.R."/>
            <person name="Bernardo de Carvalho A."/>
            <person name="Caspi A."/>
            <person name="Castrezana S."/>
            <person name="Celniker S.E."/>
            <person name="Chang J.L."/>
            <person name="Chapple C."/>
            <person name="Chatterji S."/>
            <person name="Chinwalla A."/>
            <person name="Civetta A."/>
            <person name="Clifton S.W."/>
            <person name="Comeron J.M."/>
            <person name="Costello J.C."/>
            <person name="Coyne J.A."/>
            <person name="Daub J."/>
            <person name="David R.G."/>
            <person name="Delcher A.L."/>
            <person name="Delehaunty K."/>
            <person name="Do C.B."/>
            <person name="Ebling H."/>
            <person name="Edwards K."/>
            <person name="Eickbush T."/>
            <person name="Evans J.D."/>
            <person name="Filipski A."/>
            <person name="Findeiss S."/>
            <person name="Freyhult E."/>
            <person name="Fulton L."/>
            <person name="Fulton R."/>
            <person name="Garcia A.C."/>
            <person name="Gardiner A."/>
            <person name="Garfield D.A."/>
            <person name="Garvin B.E."/>
            <person name="Gibson G."/>
            <person name="Gilbert D."/>
            <person name="Gnerre S."/>
            <person name="Godfrey J."/>
            <person name="Good R."/>
            <person name="Gotea V."/>
            <person name="Gravely B."/>
            <person name="Greenberg A.J."/>
            <person name="Griffiths-Jones S."/>
            <person name="Gross S."/>
            <person name="Guigo R."/>
            <person name="Gustafson E.A."/>
            <person name="Haerty W."/>
            <person name="Hahn M.W."/>
            <person name="Halligan D.L."/>
            <person name="Halpern A.L."/>
            <person name="Halter G.M."/>
            <person name="Han M.V."/>
            <person name="Heger A."/>
            <person name="Hillier L."/>
            <person name="Hinrichs A.S."/>
            <person name="Holmes I."/>
            <person name="Hoskins R.A."/>
            <person name="Hubisz M.J."/>
            <person name="Hultmark D."/>
            <person name="Huntley M.A."/>
            <person name="Jaffe D.B."/>
            <person name="Jagadeeshan S."/>
            <person name="Jeck W.R."/>
            <person name="Johnson J."/>
            <person name="Jones C.D."/>
            <person name="Jordan W.C."/>
            <person name="Karpen G.H."/>
            <person name="Kataoka E."/>
            <person name="Keightley P.D."/>
            <person name="Kheradpour P."/>
            <person name="Kirkness E.F."/>
            <person name="Koerich L.B."/>
            <person name="Kristiansen K."/>
            <person name="Kudrna D."/>
            <person name="Kulathinal R.J."/>
            <person name="Kumar S."/>
            <person name="Kwok R."/>
            <person name="Lander E."/>
            <person name="Langley C.H."/>
            <person name="Lapoint R."/>
            <person name="Lazzaro B.P."/>
            <person name="Lee S.J."/>
            <person name="Levesque L."/>
            <person name="Li R."/>
            <person name="Lin C.F."/>
            <person name="Lin M.F."/>
            <person name="Lindblad-Toh K."/>
            <person name="Llopart A."/>
            <person name="Long M."/>
            <person name="Low L."/>
            <person name="Lozovsky E."/>
            <person name="Lu J."/>
            <person name="Luo M."/>
            <person name="Machado C.A."/>
            <person name="Makalowski W."/>
            <person name="Marzo M."/>
            <person name="Matsuda M."/>
            <person name="Matzkin L."/>
            <person name="McAllister B."/>
            <person name="McBride C.S."/>
            <person name="McKernan B."/>
            <person name="McKernan K."/>
            <person name="Mendez-Lago M."/>
            <person name="Minx P."/>
            <person name="Mollenhauer M.U."/>
            <person name="Montooth K."/>
            <person name="Mount S.M."/>
            <person name="Mu X."/>
            <person name="Myers E."/>
            <person name="Negre B."/>
            <person name="Newfeld S."/>
            <person name="Nielsen R."/>
            <person name="Noor M.A."/>
            <person name="O'Grady P."/>
            <person name="Pachter L."/>
            <person name="Papaceit M."/>
            <person name="Parisi M.J."/>
            <person name="Parisi M."/>
            <person name="Parts L."/>
            <person name="Pedersen J.S."/>
            <person name="Pesole G."/>
            <person name="Phillippy A.M."/>
            <person name="Ponting C.P."/>
            <person name="Pop M."/>
            <person name="Porcelli D."/>
            <person name="Powell J.R."/>
            <person name="Prohaska S."/>
            <person name="Pruitt K."/>
            <person name="Puig M."/>
            <person name="Quesneville H."/>
            <person name="Ram K.R."/>
            <person name="Rand D."/>
            <person name="Rasmussen M.D."/>
            <person name="Reed L.K."/>
            <person name="Reenan R."/>
            <person name="Reily A."/>
            <person name="Remington K.A."/>
            <person name="Rieger T.T."/>
            <person name="Ritchie M.G."/>
            <person name="Robin C."/>
            <person name="Rogers Y.H."/>
            <person name="Rohde C."/>
            <person name="Rozas J."/>
            <person name="Rubenfield M.J."/>
            <person name="Ruiz A."/>
            <person name="Russo S."/>
            <person name="Salzberg S.L."/>
            <person name="Sanchez-Gracia A."/>
            <person name="Saranga D.J."/>
            <person name="Sato H."/>
            <person name="Schaeffer S.W."/>
            <person name="Schatz M.C."/>
            <person name="Schlenke T."/>
            <person name="Schwartz R."/>
            <person name="Segarra C."/>
            <person name="Singh R.S."/>
            <person name="Sirot L."/>
            <person name="Sirota M."/>
            <person name="Sisneros N.B."/>
            <person name="Smith C.D."/>
            <person name="Smith T.F."/>
            <person name="Spieth J."/>
            <person name="Stage D.E."/>
            <person name="Stark A."/>
            <person name="Stephan W."/>
            <person name="Strausberg R.L."/>
            <person name="Strempel S."/>
            <person name="Sturgill D."/>
            <person name="Sutton G."/>
            <person name="Sutton G.G."/>
            <person name="Tao W."/>
            <person name="Teichmann S."/>
            <person name="Tobari Y.N."/>
            <person name="Tomimura Y."/>
            <person name="Tsolas J.M."/>
            <person name="Valente V.L."/>
            <person name="Venter E."/>
            <person name="Venter J.C."/>
            <person name="Vicario S."/>
            <person name="Vieira F.G."/>
            <person name="Vilella A.J."/>
            <person name="Villasante A."/>
            <person name="Walenz B."/>
            <person name="Wang J."/>
            <person name="Wasserman M."/>
            <person name="Watts T."/>
            <person name="Wilson D."/>
            <person name="Wilson R.K."/>
            <person name="Wing R.A."/>
            <person name="Wolfner M.F."/>
            <person name="Wong A."/>
            <person name="Wong G.K."/>
            <person name="Wu C.I."/>
            <person name="Wu G."/>
            <person name="Yamamoto D."/>
            <person name="Yang H.P."/>
            <person name="Yang S.P."/>
            <person name="Yorke J.A."/>
            <person name="Yoshida K."/>
            <person name="Zdobnov E."/>
            <person name="Zhang P."/>
            <person name="Zhang Y."/>
            <person name="Zimin A.V."/>
            <person name="Baldwin J."/>
            <person name="Abdouelleil A."/>
            <person name="Abdulkadir J."/>
            <person name="Abebe A."/>
            <person name="Abera B."/>
            <person name="Abreu J."/>
            <person name="Acer S.C."/>
            <person name="Aftuck L."/>
            <person name="Alexander A."/>
            <person name="An P."/>
            <person name="Anderson E."/>
            <person name="Anderson S."/>
            <person name="Arachi H."/>
            <person name="Azer M."/>
            <person name="Bachantsang P."/>
            <person name="Barry A."/>
            <person name="Bayul T."/>
            <person name="Berlin A."/>
            <person name="Bessette D."/>
            <person name="Bloom T."/>
            <person name="Blye J."/>
            <person name="Boguslavskiy L."/>
            <person name="Bonnet C."/>
            <person name="Boukhgalter B."/>
            <person name="Bourzgui I."/>
            <person name="Brown A."/>
            <person name="Cahill P."/>
            <person name="Channer S."/>
            <person name="Cheshatsang Y."/>
            <person name="Chuda L."/>
            <person name="Citroen M."/>
            <person name="Collymore A."/>
            <person name="Cooke P."/>
            <person name="Costello M."/>
            <person name="D'Aco K."/>
            <person name="Daza R."/>
            <person name="De Haan G."/>
            <person name="DeGray S."/>
            <person name="DeMaso C."/>
            <person name="Dhargay N."/>
            <person name="Dooley K."/>
            <person name="Dooley E."/>
            <person name="Doricent M."/>
            <person name="Dorje P."/>
            <person name="Dorjee K."/>
            <person name="Dupes A."/>
            <person name="Elong R."/>
            <person name="Falk J."/>
            <person name="Farina A."/>
            <person name="Faro S."/>
            <person name="Ferguson D."/>
            <person name="Fisher S."/>
            <person name="Foley C.D."/>
            <person name="Franke A."/>
            <person name="Friedrich D."/>
            <person name="Gadbois L."/>
            <person name="Gearin G."/>
            <person name="Gearin C.R."/>
            <person name="Giannoukos G."/>
            <person name="Goode T."/>
            <person name="Graham J."/>
            <person name="Grandbois E."/>
            <person name="Grewal S."/>
            <person name="Gyaltsen K."/>
            <person name="Hafez N."/>
            <person name="Hagos B."/>
            <person name="Hall J."/>
            <person name="Henson C."/>
            <person name="Hollinger A."/>
            <person name="Honan T."/>
            <person name="Huard M.D."/>
            <person name="Hughes L."/>
            <person name="Hurhula B."/>
            <person name="Husby M.E."/>
            <person name="Kamat A."/>
            <person name="Kanga B."/>
            <person name="Kashin S."/>
            <person name="Khazanovich D."/>
            <person name="Kisner P."/>
            <person name="Lance K."/>
            <person name="Lara M."/>
            <person name="Lee W."/>
            <person name="Lennon N."/>
            <person name="Letendre F."/>
            <person name="LeVine R."/>
            <person name="Lipovsky A."/>
            <person name="Liu X."/>
            <person name="Liu J."/>
            <person name="Liu S."/>
            <person name="Lokyitsang T."/>
            <person name="Lokyitsang Y."/>
            <person name="Lubonja R."/>
            <person name="Lui A."/>
            <person name="MacDonald P."/>
            <person name="Magnisalis V."/>
            <person name="Maru K."/>
            <person name="Matthews C."/>
            <person name="McCusker W."/>
            <person name="McDonough S."/>
            <person name="Mehta T."/>
            <person name="Meldrim J."/>
            <person name="Meneus L."/>
            <person name="Mihai O."/>
            <person name="Mihalev A."/>
            <person name="Mihova T."/>
            <person name="Mittelman R."/>
            <person name="Mlenga V."/>
            <person name="Montmayeur A."/>
            <person name="Mulrain L."/>
            <person name="Navidi A."/>
            <person name="Naylor J."/>
            <person name="Negash T."/>
            <person name="Nguyen T."/>
            <person name="Nguyen N."/>
            <person name="Nicol R."/>
            <person name="Norbu C."/>
            <person name="Norbu N."/>
            <person name="Novod N."/>
            <person name="O'Neill B."/>
            <person name="Osman S."/>
            <person name="Markiewicz E."/>
            <person name="Oyono O.L."/>
            <person name="Patti C."/>
            <person name="Phunkhang P."/>
            <person name="Pierre F."/>
            <person name="Priest M."/>
            <person name="Raghuraman S."/>
            <person name="Rege F."/>
            <person name="Reyes R."/>
            <person name="Rise C."/>
            <person name="Rogov P."/>
            <person name="Ross K."/>
            <person name="Ryan E."/>
            <person name="Settipalli S."/>
            <person name="Shea T."/>
            <person name="Sherpa N."/>
            <person name="Shi L."/>
            <person name="Shih D."/>
            <person name="Sparrow T."/>
            <person name="Spaulding J."/>
            <person name="Stalker J."/>
            <person name="Stange-Thomann N."/>
            <person name="Stavropoulos S."/>
            <person name="Stone C."/>
            <person name="Strader C."/>
            <person name="Tesfaye S."/>
            <person name="Thomson T."/>
            <person name="Thoulutsang Y."/>
            <person name="Thoulutsang D."/>
            <person name="Topham K."/>
            <person name="Topping I."/>
            <person name="Tsamla T."/>
            <person name="Vassiliev H."/>
            <person name="Vo A."/>
            <person name="Wangchuk T."/>
            <person name="Wangdi T."/>
            <person name="Weiand M."/>
            <person name="Wilkinson J."/>
            <person name="Wilson A."/>
            <person name="Yadav S."/>
            <person name="Young G."/>
            <person name="Yu Q."/>
            <person name="Zembek L."/>
            <person name="Zhong D."/>
            <person name="Zimmer A."/>
            <person name="Zwirko Z."/>
            <person name="Jaffe D.B."/>
            <person name="Alvarez P."/>
            <person name="Brockman W."/>
            <person name="Butler J."/>
            <person name="Chin C."/>
            <person name="Gnerre S."/>
            <person name="Grabherr M."/>
            <person name="Kleber M."/>
            <person name="Mauceli E."/>
            <person name="MacCallum I."/>
        </authorList>
    </citation>
    <scope>NUCLEOTIDE SEQUENCE [LARGE SCALE GENOMIC DNA]</scope>
    <source>
        <strain evidence="3">Tucson 15081-1352.22</strain>
    </source>
</reference>
<feature type="transmembrane region" description="Helical" evidence="1">
    <location>
        <begin position="119"/>
        <end position="140"/>
    </location>
</feature>
<dbReference type="Proteomes" id="UP000009192">
    <property type="component" value="Unassembled WGS sequence"/>
</dbReference>
<keyword evidence="1" id="KW-0812">Transmembrane</keyword>
<name>A0A0Q9XQR8_DROMO</name>
<keyword evidence="3" id="KW-1185">Reference proteome</keyword>
<dbReference type="OrthoDB" id="10511066at2759"/>
<dbReference type="EMBL" id="CH933814">
    <property type="protein sequence ID" value="KRG07490.1"/>
    <property type="molecule type" value="Genomic_DNA"/>
</dbReference>
<gene>
    <name evidence="2" type="primary">Dmoj\GI26315</name>
    <name evidence="2" type="ORF">Dmoj_GI26315</name>
</gene>
<dbReference type="KEGG" id="dmo:Dmoj_GI26315"/>
<dbReference type="InParanoid" id="A0A0Q9XQR8"/>
<keyword evidence="1" id="KW-1133">Transmembrane helix</keyword>
<keyword evidence="1" id="KW-0472">Membrane</keyword>
<accession>A0A0Q9XQR8</accession>
<evidence type="ECO:0000313" key="3">
    <source>
        <dbReference type="Proteomes" id="UP000009192"/>
    </source>
</evidence>
<organism evidence="2 3">
    <name type="scientific">Drosophila mojavensis</name>
    <name type="common">Fruit fly</name>
    <dbReference type="NCBI Taxonomy" id="7230"/>
    <lineage>
        <taxon>Eukaryota</taxon>
        <taxon>Metazoa</taxon>
        <taxon>Ecdysozoa</taxon>
        <taxon>Arthropoda</taxon>
        <taxon>Hexapoda</taxon>
        <taxon>Insecta</taxon>
        <taxon>Pterygota</taxon>
        <taxon>Neoptera</taxon>
        <taxon>Endopterygota</taxon>
        <taxon>Diptera</taxon>
        <taxon>Brachycera</taxon>
        <taxon>Muscomorpha</taxon>
        <taxon>Ephydroidea</taxon>
        <taxon>Drosophilidae</taxon>
        <taxon>Drosophila</taxon>
    </lineage>
</organism>